<accession>A0A372LN77</accession>
<dbReference type="Gene3D" id="3.30.1360.60">
    <property type="entry name" value="Glucose permease domain IIB"/>
    <property type="match status" value="1"/>
</dbReference>
<feature type="transmembrane region" description="Helical" evidence="15">
    <location>
        <begin position="444"/>
        <end position="465"/>
    </location>
</feature>
<dbReference type="PROSITE" id="PS51103">
    <property type="entry name" value="PTS_EIIC_TYPE_1"/>
    <property type="match status" value="1"/>
</dbReference>
<keyword evidence="8" id="KW-0418">Kinase</keyword>
<dbReference type="EC" id="2.7.1.211" evidence="11"/>
<feature type="transmembrane region" description="Helical" evidence="15">
    <location>
        <begin position="155"/>
        <end position="176"/>
    </location>
</feature>
<keyword evidence="6" id="KW-0598">Phosphotransferase system</keyword>
<evidence type="ECO:0000259" key="17">
    <source>
        <dbReference type="PROSITE" id="PS51103"/>
    </source>
</evidence>
<dbReference type="InterPro" id="IPR036878">
    <property type="entry name" value="Glu_permease_IIB"/>
</dbReference>
<reference evidence="18 19" key="1">
    <citation type="submission" date="2018-08" db="EMBL/GenBank/DDBJ databases">
        <title>Bacillus chawlae sp. nov., Bacillus glennii sp. nov., and Bacillus saganii sp. nov. Isolated from the Vehicle Assembly Building at Kennedy Space Center where the Viking Spacecraft were Assembled.</title>
        <authorList>
            <person name="Seuylemezian A."/>
            <person name="Vaishampayan P."/>
        </authorList>
    </citation>
    <scope>NUCLEOTIDE SEQUENCE [LARGE SCALE GENOMIC DNA]</scope>
    <source>
        <strain evidence="18 19">V47-23a</strain>
    </source>
</reference>
<dbReference type="RefSeq" id="WP_117326758.1">
    <property type="nucleotide sequence ID" value="NZ_QVTE01000030.1"/>
</dbReference>
<dbReference type="OrthoDB" id="9769191at2"/>
<dbReference type="PROSITE" id="PS51098">
    <property type="entry name" value="PTS_EIIB_TYPE_1"/>
    <property type="match status" value="1"/>
</dbReference>
<keyword evidence="4" id="KW-0762">Sugar transport</keyword>
<comment type="function">
    <text evidence="12">The phosphoenolpyruvate-dependent sugar phosphotransferase system (sugar PTS), a major carbohydrate active transport system, catalyzes the phosphorylation of incoming sugar substrates concomitantly with their translocation across the cell membrane. This system is involved in sucrose transport.</text>
</comment>
<feature type="transmembrane region" description="Helical" evidence="15">
    <location>
        <begin position="267"/>
        <end position="285"/>
    </location>
</feature>
<dbReference type="AlphaFoldDB" id="A0A372LN77"/>
<evidence type="ECO:0000256" key="9">
    <source>
        <dbReference type="ARBA" id="ARBA00022989"/>
    </source>
</evidence>
<proteinExistence type="predicted"/>
<dbReference type="InterPro" id="IPR003352">
    <property type="entry name" value="PTS_EIIC"/>
</dbReference>
<evidence type="ECO:0000256" key="12">
    <source>
        <dbReference type="ARBA" id="ARBA00045139"/>
    </source>
</evidence>
<dbReference type="Pfam" id="PF00367">
    <property type="entry name" value="PTS_EIIB"/>
    <property type="match status" value="1"/>
</dbReference>
<evidence type="ECO:0000256" key="2">
    <source>
        <dbReference type="ARBA" id="ARBA00022448"/>
    </source>
</evidence>
<feature type="transmembrane region" description="Helical" evidence="15">
    <location>
        <begin position="380"/>
        <end position="398"/>
    </location>
</feature>
<evidence type="ECO:0000256" key="8">
    <source>
        <dbReference type="ARBA" id="ARBA00022777"/>
    </source>
</evidence>
<dbReference type="InterPro" id="IPR010973">
    <property type="entry name" value="PTS_IIBC_sucr"/>
</dbReference>
<keyword evidence="10 15" id="KW-0472">Membrane</keyword>
<comment type="subcellular location">
    <subcellularLocation>
        <location evidence="1">Cell membrane</location>
        <topology evidence="1">Multi-pass membrane protein</topology>
    </subcellularLocation>
</comment>
<dbReference type="EMBL" id="QVTE01000030">
    <property type="protein sequence ID" value="RFU68968.1"/>
    <property type="molecule type" value="Genomic_DNA"/>
</dbReference>
<keyword evidence="3" id="KW-1003">Cell membrane</keyword>
<keyword evidence="5" id="KW-0808">Transferase</keyword>
<evidence type="ECO:0000256" key="13">
    <source>
        <dbReference type="ARBA" id="ARBA00048931"/>
    </source>
</evidence>
<keyword evidence="7 15" id="KW-0812">Transmembrane</keyword>
<dbReference type="GO" id="GO:0015771">
    <property type="term" value="P:trehalose transport"/>
    <property type="evidence" value="ECO:0007669"/>
    <property type="project" value="TreeGrafter"/>
</dbReference>
<dbReference type="PROSITE" id="PS01035">
    <property type="entry name" value="PTS_EIIB_TYPE_1_CYS"/>
    <property type="match status" value="1"/>
</dbReference>
<dbReference type="Pfam" id="PF02378">
    <property type="entry name" value="PTS_EIIC"/>
    <property type="match status" value="1"/>
</dbReference>
<comment type="catalytic activity">
    <reaction evidence="13">
        <text>N(pros)-phospho-L-histidyl-[protein](out) + sucrose = sucrose 6(G)-phosphate(in) + L-histidyl-[protein]</text>
        <dbReference type="Rhea" id="RHEA:49236"/>
        <dbReference type="Rhea" id="RHEA-COMP:9745"/>
        <dbReference type="Rhea" id="RHEA-COMP:9746"/>
        <dbReference type="ChEBI" id="CHEBI:17992"/>
        <dbReference type="ChEBI" id="CHEBI:29979"/>
        <dbReference type="ChEBI" id="CHEBI:64837"/>
        <dbReference type="ChEBI" id="CHEBI:91002"/>
        <dbReference type="EC" id="2.7.1.211"/>
    </reaction>
</comment>
<dbReference type="CDD" id="cd00212">
    <property type="entry name" value="PTS_IIB_glc"/>
    <property type="match status" value="1"/>
</dbReference>
<dbReference type="NCBIfam" id="TIGR00826">
    <property type="entry name" value="EIIB_glc"/>
    <property type="match status" value="1"/>
</dbReference>
<evidence type="ECO:0000256" key="3">
    <source>
        <dbReference type="ARBA" id="ARBA00022475"/>
    </source>
</evidence>
<dbReference type="FunFam" id="3.30.1360.60:FF:000001">
    <property type="entry name" value="PTS system glucose-specific IIBC component PtsG"/>
    <property type="match status" value="1"/>
</dbReference>
<dbReference type="GO" id="GO:0016301">
    <property type="term" value="F:kinase activity"/>
    <property type="evidence" value="ECO:0007669"/>
    <property type="project" value="UniProtKB-KW"/>
</dbReference>
<evidence type="ECO:0000256" key="15">
    <source>
        <dbReference type="SAM" id="Phobius"/>
    </source>
</evidence>
<dbReference type="InterPro" id="IPR013013">
    <property type="entry name" value="PTS_EIIC_1"/>
</dbReference>
<dbReference type="PANTHER" id="PTHR30175:SF4">
    <property type="entry name" value="PTS SYSTEM TREHALOSE-SPECIFIC EIIBC COMPONENT"/>
    <property type="match status" value="1"/>
</dbReference>
<feature type="transmembrane region" description="Helical" evidence="15">
    <location>
        <begin position="345"/>
        <end position="368"/>
    </location>
</feature>
<evidence type="ECO:0000259" key="16">
    <source>
        <dbReference type="PROSITE" id="PS51098"/>
    </source>
</evidence>
<evidence type="ECO:0000313" key="19">
    <source>
        <dbReference type="Proteomes" id="UP000264541"/>
    </source>
</evidence>
<name>A0A372LN77_9BACI</name>
<gene>
    <name evidence="18" type="ORF">D0469_10815</name>
</gene>
<dbReference type="InterPro" id="IPR001996">
    <property type="entry name" value="PTS_IIB_1"/>
</dbReference>
<evidence type="ECO:0000313" key="18">
    <source>
        <dbReference type="EMBL" id="RFU68968.1"/>
    </source>
</evidence>
<evidence type="ECO:0000256" key="4">
    <source>
        <dbReference type="ARBA" id="ARBA00022597"/>
    </source>
</evidence>
<evidence type="ECO:0000256" key="5">
    <source>
        <dbReference type="ARBA" id="ARBA00022679"/>
    </source>
</evidence>
<feature type="domain" description="PTS EIIB type-1" evidence="16">
    <location>
        <begin position="4"/>
        <end position="87"/>
    </location>
</feature>
<comment type="caution">
    <text evidence="18">The sequence shown here is derived from an EMBL/GenBank/DDBJ whole genome shotgun (WGS) entry which is preliminary data.</text>
</comment>
<keyword evidence="2" id="KW-0813">Transport</keyword>
<protein>
    <recommendedName>
        <fullName evidence="11">protein-N(pi)-phosphohistidine--sucrose phosphotransferase</fullName>
        <ecNumber evidence="11">2.7.1.211</ecNumber>
    </recommendedName>
</protein>
<feature type="transmembrane region" description="Helical" evidence="15">
    <location>
        <begin position="410"/>
        <end position="432"/>
    </location>
</feature>
<evidence type="ECO:0000256" key="6">
    <source>
        <dbReference type="ARBA" id="ARBA00022683"/>
    </source>
</evidence>
<organism evidence="18 19">
    <name type="scientific">Peribacillus saganii</name>
    <dbReference type="NCBI Taxonomy" id="2303992"/>
    <lineage>
        <taxon>Bacteria</taxon>
        <taxon>Bacillati</taxon>
        <taxon>Bacillota</taxon>
        <taxon>Bacilli</taxon>
        <taxon>Bacillales</taxon>
        <taxon>Bacillaceae</taxon>
        <taxon>Peribacillus</taxon>
    </lineage>
</organism>
<sequence length="486" mass="51489">MNYSNIAQEILAAIGGKENINAAAHCATRLRLVLNNEETIDQSKLDEMDVVKGTFSTGGQYQIILGSGTVNEVYKEFAKLTGQSEMSTKDVSSAGSKKLNPLQRFVKMLSDIFVPIIPAIVAGGLLMGLNNLLTAKDFFIEGQSLIEAYPNMADLAALINTFANAAFVFLPILIGFSATQRFGGNPYLGAALGMLMVHPDLLNGYGYADAMAKGEVPIWKIFGFEIEKVGYQGSVLPVLVSSFILAKIETFLRRRVPSFLDNLVTPLLSIFITGVLTFIFVGPITRSAGNLLTDGLVWLYDTTGFIGGALFGLLYAPIVITGMHHSFIAVETQLLADMAKTGGSFIFPIAAMSNIAQGAATIAVLLLVRDAKIKGTASAAGISALLGITEPAMFGVNLKLKYPFIGAISGAAAGSAFISLFKVKAIALGAAGLPGIISIKPGTITFYILGMAITFAVAFLVTIVLGKRDSRKQAFGNKGTREQKAS</sequence>
<dbReference type="GO" id="GO:0008982">
    <property type="term" value="F:protein-N(PI)-phosphohistidine-sugar phosphotransferase activity"/>
    <property type="evidence" value="ECO:0007669"/>
    <property type="project" value="InterPro"/>
</dbReference>
<keyword evidence="9 15" id="KW-1133">Transmembrane helix</keyword>
<dbReference type="PANTHER" id="PTHR30175">
    <property type="entry name" value="PHOSPHOTRANSFERASE SYSTEM TRANSPORT PROTEIN"/>
    <property type="match status" value="1"/>
</dbReference>
<evidence type="ECO:0000256" key="11">
    <source>
        <dbReference type="ARBA" id="ARBA00044053"/>
    </source>
</evidence>
<dbReference type="GO" id="GO:0005886">
    <property type="term" value="C:plasma membrane"/>
    <property type="evidence" value="ECO:0007669"/>
    <property type="project" value="UniProtKB-SubCell"/>
</dbReference>
<dbReference type="GO" id="GO:0009401">
    <property type="term" value="P:phosphoenolpyruvate-dependent sugar phosphotransferase system"/>
    <property type="evidence" value="ECO:0007669"/>
    <property type="project" value="UniProtKB-KW"/>
</dbReference>
<keyword evidence="19" id="KW-1185">Reference proteome</keyword>
<feature type="transmembrane region" description="Helical" evidence="15">
    <location>
        <begin position="112"/>
        <end position="135"/>
    </location>
</feature>
<evidence type="ECO:0000256" key="7">
    <source>
        <dbReference type="ARBA" id="ARBA00022692"/>
    </source>
</evidence>
<feature type="domain" description="PTS EIIC type-1" evidence="17">
    <location>
        <begin position="120"/>
        <end position="477"/>
    </location>
</feature>
<dbReference type="GO" id="GO:0090589">
    <property type="term" value="F:protein-phosphocysteine-trehalose phosphotransferase system transporter activity"/>
    <property type="evidence" value="ECO:0007669"/>
    <property type="project" value="TreeGrafter"/>
</dbReference>
<dbReference type="NCBIfam" id="TIGR01996">
    <property type="entry name" value="PTS-II-BC-sucr"/>
    <property type="match status" value="1"/>
</dbReference>
<dbReference type="InterPro" id="IPR050558">
    <property type="entry name" value="PTS_Sugar-Specific_Components"/>
</dbReference>
<dbReference type="Proteomes" id="UP000264541">
    <property type="component" value="Unassembled WGS sequence"/>
</dbReference>
<feature type="transmembrane region" description="Helical" evidence="15">
    <location>
        <begin position="305"/>
        <end position="324"/>
    </location>
</feature>
<dbReference type="InterPro" id="IPR018113">
    <property type="entry name" value="PTrfase_EIIB_Cys"/>
</dbReference>
<evidence type="ECO:0000256" key="10">
    <source>
        <dbReference type="ARBA" id="ARBA00023136"/>
    </source>
</evidence>
<feature type="active site" description="Phosphocysteine intermediate; for EIIB activity" evidence="14">
    <location>
        <position position="26"/>
    </location>
</feature>
<dbReference type="SUPFAM" id="SSF55604">
    <property type="entry name" value="Glucose permease domain IIB"/>
    <property type="match status" value="1"/>
</dbReference>
<evidence type="ECO:0000256" key="1">
    <source>
        <dbReference type="ARBA" id="ARBA00004651"/>
    </source>
</evidence>
<evidence type="ECO:0000256" key="14">
    <source>
        <dbReference type="PROSITE-ProRule" id="PRU00421"/>
    </source>
</evidence>